<reference evidence="1" key="1">
    <citation type="journal article" date="2015" name="Front. Microbiol.">
        <title>Combining genomic sequencing methods to explore viral diversity and reveal potential virus-host interactions.</title>
        <authorList>
            <person name="Chow C.E."/>
            <person name="Winget D.M."/>
            <person name="White R.A.III."/>
            <person name="Hallam S.J."/>
            <person name="Suttle C.A."/>
        </authorList>
    </citation>
    <scope>NUCLEOTIDE SEQUENCE</scope>
    <source>
        <strain evidence="1">Oxic3_4</strain>
    </source>
</reference>
<evidence type="ECO:0000313" key="1">
    <source>
        <dbReference type="EMBL" id="AKH48813.1"/>
    </source>
</evidence>
<reference evidence="1" key="2">
    <citation type="submission" date="2015-03" db="EMBL/GenBank/DDBJ databases">
        <authorList>
            <person name="Chow C.-E.T."/>
            <person name="Winget D.M."/>
            <person name="White R.A.III."/>
            <person name="Hallam S.J."/>
            <person name="Suttle C.A."/>
        </authorList>
    </citation>
    <scope>NUCLEOTIDE SEQUENCE</scope>
    <source>
        <strain evidence="1">Oxic3_4</strain>
    </source>
</reference>
<sequence>MRRPSSWMISLCRASSYMTWMKSSASGTPVLRSPSRLEKPLLFTMMSVLCVSSLRLLPKLPS</sequence>
<proteinExistence type="predicted"/>
<organism evidence="1">
    <name type="scientific">uncultured marine virus</name>
    <dbReference type="NCBI Taxonomy" id="186617"/>
    <lineage>
        <taxon>Viruses</taxon>
        <taxon>environmental samples</taxon>
    </lineage>
</organism>
<name>A0A0F7LB53_9VIRU</name>
<accession>A0A0F7LB53</accession>
<protein>
    <submittedName>
        <fullName evidence="1">DNA polymerase</fullName>
    </submittedName>
</protein>
<dbReference type="EMBL" id="KR029610">
    <property type="protein sequence ID" value="AKH48813.1"/>
    <property type="molecule type" value="Genomic_DNA"/>
</dbReference>